<proteinExistence type="inferred from homology"/>
<dbReference type="InterPro" id="IPR001734">
    <property type="entry name" value="Na/solute_symporter"/>
</dbReference>
<keyword evidence="8" id="KW-1185">Reference proteome</keyword>
<comment type="similarity">
    <text evidence="2 6">Belongs to the sodium:solute symporter (SSF) (TC 2.A.21) family.</text>
</comment>
<dbReference type="PROSITE" id="PS50283">
    <property type="entry name" value="NA_SOLUT_SYMP_3"/>
    <property type="match status" value="1"/>
</dbReference>
<name>A0ABM1A5M8_APLCA</name>
<evidence type="ECO:0000256" key="2">
    <source>
        <dbReference type="ARBA" id="ARBA00006434"/>
    </source>
</evidence>
<dbReference type="Pfam" id="PF00474">
    <property type="entry name" value="SSF"/>
    <property type="match status" value="1"/>
</dbReference>
<feature type="transmembrane region" description="Helical" evidence="7">
    <location>
        <begin position="401"/>
        <end position="422"/>
    </location>
</feature>
<dbReference type="PANTHER" id="PTHR11819:SF195">
    <property type="entry name" value="SODIUM_GLUCOSE COTRANSPORTER 4"/>
    <property type="match status" value="1"/>
</dbReference>
<accession>A0ABM1A5M8</accession>
<evidence type="ECO:0000256" key="5">
    <source>
        <dbReference type="ARBA" id="ARBA00023136"/>
    </source>
</evidence>
<dbReference type="PANTHER" id="PTHR11819">
    <property type="entry name" value="SOLUTE CARRIER FAMILY 5"/>
    <property type="match status" value="1"/>
</dbReference>
<feature type="transmembrane region" description="Helical" evidence="7">
    <location>
        <begin position="124"/>
        <end position="150"/>
    </location>
</feature>
<reference evidence="9" key="1">
    <citation type="submission" date="2025-08" db="UniProtKB">
        <authorList>
            <consortium name="RefSeq"/>
        </authorList>
    </citation>
    <scope>IDENTIFICATION</scope>
</reference>
<keyword evidence="5 7" id="KW-0472">Membrane</keyword>
<feature type="transmembrane region" description="Helical" evidence="7">
    <location>
        <begin position="191"/>
        <end position="210"/>
    </location>
</feature>
<evidence type="ECO:0000313" key="9">
    <source>
        <dbReference type="RefSeq" id="XP_012941295.1"/>
    </source>
</evidence>
<dbReference type="InterPro" id="IPR038377">
    <property type="entry name" value="Na/Glc_symporter_sf"/>
</dbReference>
<keyword evidence="4 7" id="KW-1133">Transmembrane helix</keyword>
<evidence type="ECO:0000256" key="6">
    <source>
        <dbReference type="RuleBase" id="RU362091"/>
    </source>
</evidence>
<organism evidence="8 9">
    <name type="scientific">Aplysia californica</name>
    <name type="common">California sea hare</name>
    <dbReference type="NCBI Taxonomy" id="6500"/>
    <lineage>
        <taxon>Eukaryota</taxon>
        <taxon>Metazoa</taxon>
        <taxon>Spiralia</taxon>
        <taxon>Lophotrochozoa</taxon>
        <taxon>Mollusca</taxon>
        <taxon>Gastropoda</taxon>
        <taxon>Heterobranchia</taxon>
        <taxon>Euthyneura</taxon>
        <taxon>Tectipleura</taxon>
        <taxon>Aplysiida</taxon>
        <taxon>Aplysioidea</taxon>
        <taxon>Aplysiidae</taxon>
        <taxon>Aplysia</taxon>
    </lineage>
</organism>
<evidence type="ECO:0000256" key="1">
    <source>
        <dbReference type="ARBA" id="ARBA00004141"/>
    </source>
</evidence>
<feature type="transmembrane region" description="Helical" evidence="7">
    <location>
        <begin position="434"/>
        <end position="456"/>
    </location>
</feature>
<feature type="transmembrane region" description="Helical" evidence="7">
    <location>
        <begin position="360"/>
        <end position="380"/>
    </location>
</feature>
<feature type="transmembrane region" description="Helical" evidence="7">
    <location>
        <begin position="463"/>
        <end position="481"/>
    </location>
</feature>
<comment type="subcellular location">
    <subcellularLocation>
        <location evidence="1">Membrane</location>
        <topology evidence="1">Multi-pass membrane protein</topology>
    </subcellularLocation>
</comment>
<feature type="transmembrane region" description="Helical" evidence="7">
    <location>
        <begin position="253"/>
        <end position="271"/>
    </location>
</feature>
<dbReference type="NCBIfam" id="TIGR00813">
    <property type="entry name" value="sss"/>
    <property type="match status" value="1"/>
</dbReference>
<evidence type="ECO:0000256" key="4">
    <source>
        <dbReference type="ARBA" id="ARBA00022989"/>
    </source>
</evidence>
<dbReference type="Gene3D" id="1.20.1730.10">
    <property type="entry name" value="Sodium/glucose cotransporter"/>
    <property type="match status" value="1"/>
</dbReference>
<feature type="transmembrane region" description="Helical" evidence="7">
    <location>
        <begin position="156"/>
        <end position="184"/>
    </location>
</feature>
<evidence type="ECO:0000256" key="7">
    <source>
        <dbReference type="SAM" id="Phobius"/>
    </source>
</evidence>
<sequence length="645" mass="71193">MVNALVTEDYACIGVYFFLVIAVSLWSTFRPNKDNAAGYFLAGKNMHWFPVGASIFVSNVGAPKFIGLTGTAAASGFAVAIYEWHAVYLLILLAWIFVPVYVASGSFTMPEYLKKRFGGVRLRVYLSLASLFVYVFTRIAAEMYAGAIFIQLLVGWNLYACVGVILAVTAVNTVAGGLAAVLYVDTLQTGILLIGAAIIFGISMTEVGGWTEFITRYGVAASNMTLSNPANHSCGMPRADFQHIWRDPVTGDIPWTGAIFGLTPLGIWNWCNDQMMVQRCLSAKSMGHSKAGAVFAAVLKVTVFFFWVIPGMVSRILFPDEVACSDPVTCDRVCGNEAGCSNIAYPLLVLRKMPPGVRGVMLAAFLSAIMSTLTSVFNSASSMFTMDIWRRFRKRAPQAELMIVGRVCVVVMIATSIVWIPIMQQAQGGQLWNYLQAITSCITPPWCWVFLLAVFWKRATEQGAFWGLMIATACGACRMVLELTYKGPFCGSNEPDTRPAVLAKVNFLHFAIIISVVTIVSMVVISLLTKPRPPEKLHKVTWWTRHDSEDPVESDSEDDFGIDEEAGSLPEKKTKMASRNFCVRAFYSWLCGVSFKSRPRLTPQQKALVKRKMTDIREEPGMRRVTAVAAIIISVFTTFLLGFFY</sequence>
<feature type="transmembrane region" description="Helical" evidence="7">
    <location>
        <begin position="291"/>
        <end position="309"/>
    </location>
</feature>
<feature type="transmembrane region" description="Helical" evidence="7">
    <location>
        <begin position="85"/>
        <end position="103"/>
    </location>
</feature>
<evidence type="ECO:0000256" key="3">
    <source>
        <dbReference type="ARBA" id="ARBA00022692"/>
    </source>
</evidence>
<feature type="transmembrane region" description="Helical" evidence="7">
    <location>
        <begin position="625"/>
        <end position="644"/>
    </location>
</feature>
<feature type="transmembrane region" description="Helical" evidence="7">
    <location>
        <begin position="507"/>
        <end position="529"/>
    </location>
</feature>
<gene>
    <name evidence="9" type="primary">LOC101846900</name>
</gene>
<keyword evidence="3 7" id="KW-0812">Transmembrane</keyword>
<dbReference type="RefSeq" id="XP_012941295.1">
    <property type="nucleotide sequence ID" value="XM_013085841.2"/>
</dbReference>
<dbReference type="Proteomes" id="UP000694888">
    <property type="component" value="Unplaced"/>
</dbReference>
<feature type="transmembrane region" description="Helical" evidence="7">
    <location>
        <begin position="12"/>
        <end position="29"/>
    </location>
</feature>
<protein>
    <submittedName>
        <fullName evidence="9">Sodium/glucose cotransporter 4</fullName>
    </submittedName>
</protein>
<evidence type="ECO:0000313" key="8">
    <source>
        <dbReference type="Proteomes" id="UP000694888"/>
    </source>
</evidence>
<dbReference type="GeneID" id="101846900"/>